<name>A0A1V6NVV5_PENDC</name>
<organism evidence="2 3">
    <name type="scientific">Penicillium decumbens</name>
    <dbReference type="NCBI Taxonomy" id="69771"/>
    <lineage>
        <taxon>Eukaryota</taxon>
        <taxon>Fungi</taxon>
        <taxon>Dikarya</taxon>
        <taxon>Ascomycota</taxon>
        <taxon>Pezizomycotina</taxon>
        <taxon>Eurotiomycetes</taxon>
        <taxon>Eurotiomycetidae</taxon>
        <taxon>Eurotiales</taxon>
        <taxon>Aspergillaceae</taxon>
        <taxon>Penicillium</taxon>
    </lineage>
</organism>
<proteinExistence type="predicted"/>
<reference evidence="3" key="1">
    <citation type="journal article" date="2017" name="Nat. Microbiol.">
        <title>Global analysis of biosynthetic gene clusters reveals vast potential of secondary metabolite production in Penicillium species.</title>
        <authorList>
            <person name="Nielsen J.C."/>
            <person name="Grijseels S."/>
            <person name="Prigent S."/>
            <person name="Ji B."/>
            <person name="Dainat J."/>
            <person name="Nielsen K.F."/>
            <person name="Frisvad J.C."/>
            <person name="Workman M."/>
            <person name="Nielsen J."/>
        </authorList>
    </citation>
    <scope>NUCLEOTIDE SEQUENCE [LARGE SCALE GENOMIC DNA]</scope>
    <source>
        <strain evidence="3">IBT 11843</strain>
    </source>
</reference>
<comment type="caution">
    <text evidence="2">The sequence shown here is derived from an EMBL/GenBank/DDBJ whole genome shotgun (WGS) entry which is preliminary data.</text>
</comment>
<feature type="compositionally biased region" description="Basic and acidic residues" evidence="1">
    <location>
        <begin position="304"/>
        <end position="319"/>
    </location>
</feature>
<dbReference type="OrthoDB" id="2883672at2759"/>
<keyword evidence="3" id="KW-1185">Reference proteome</keyword>
<evidence type="ECO:0000313" key="2">
    <source>
        <dbReference type="EMBL" id="OQD68770.1"/>
    </source>
</evidence>
<evidence type="ECO:0000313" key="3">
    <source>
        <dbReference type="Proteomes" id="UP000191522"/>
    </source>
</evidence>
<sequence>MTPSIPDEYADLMKPNGDGHYLYRPQRYSQLHPGAIGYFDKHGAWNLITDISEPGRTEKDGFTGLEKNLQYENPSERMWRTLSSGSEAESSFGLSGGLSGAMSAAPVDVSAEAKNKWGKTGKAALITTSMVKNEKFKPPFSTPIQRWVKKNAKALVNSDWGADIKQYGLWAIQTTWSTQECAITMKSAHSRDTSAGLDIGATGVAKMGASGSSLAKLESEGWTTYEATEGDQGLVVSFGGANYKLHTIKSIWSNPLKQVERAGAADEYAKLIYDENGDQTGIEYFRPVYDENGKQVGEVKIDKEAERKQREEEKKRLEEESTEVEEDFDIECDTVGMTDSDIEAEKAKAREEENEQGEELARKVAAINQIPDLMQRKVELEKLLAEYTTTETYTV</sequence>
<dbReference type="EMBL" id="MDYL01000031">
    <property type="protein sequence ID" value="OQD68770.1"/>
    <property type="molecule type" value="Genomic_DNA"/>
</dbReference>
<evidence type="ECO:0000256" key="1">
    <source>
        <dbReference type="SAM" id="MobiDB-lite"/>
    </source>
</evidence>
<feature type="region of interest" description="Disordered" evidence="1">
    <location>
        <begin position="304"/>
        <end position="329"/>
    </location>
</feature>
<feature type="compositionally biased region" description="Acidic residues" evidence="1">
    <location>
        <begin position="320"/>
        <end position="329"/>
    </location>
</feature>
<dbReference type="AlphaFoldDB" id="A0A1V6NVV5"/>
<gene>
    <name evidence="2" type="ORF">PENDEC_c031G00759</name>
</gene>
<protein>
    <submittedName>
        <fullName evidence="2">Uncharacterized protein</fullName>
    </submittedName>
</protein>
<dbReference type="Proteomes" id="UP000191522">
    <property type="component" value="Unassembled WGS sequence"/>
</dbReference>
<accession>A0A1V6NVV5</accession>
<dbReference type="OMA" id="HERYYHK"/>